<dbReference type="RefSeq" id="WP_243519377.1">
    <property type="nucleotide sequence ID" value="NZ_CP094534.1"/>
</dbReference>
<accession>A0ABY4BDZ6</accession>
<dbReference type="SUPFAM" id="SSF56436">
    <property type="entry name" value="C-type lectin-like"/>
    <property type="match status" value="1"/>
</dbReference>
<dbReference type="Pfam" id="PF17892">
    <property type="entry name" value="Cadherin_5"/>
    <property type="match status" value="1"/>
</dbReference>
<dbReference type="InterPro" id="IPR035986">
    <property type="entry name" value="PKD_dom_sf"/>
</dbReference>
<dbReference type="Proteomes" id="UP000831390">
    <property type="component" value="Chromosome"/>
</dbReference>
<organism evidence="5 6">
    <name type="scientific">Hymenobacter monticola</name>
    <dbReference type="NCBI Taxonomy" id="1705399"/>
    <lineage>
        <taxon>Bacteria</taxon>
        <taxon>Pseudomonadati</taxon>
        <taxon>Bacteroidota</taxon>
        <taxon>Cytophagia</taxon>
        <taxon>Cytophagales</taxon>
        <taxon>Hymenobacteraceae</taxon>
        <taxon>Hymenobacter</taxon>
    </lineage>
</organism>
<evidence type="ECO:0000256" key="1">
    <source>
        <dbReference type="ARBA" id="ARBA00022737"/>
    </source>
</evidence>
<dbReference type="PROSITE" id="PS50041">
    <property type="entry name" value="C_TYPE_LECTIN_2"/>
    <property type="match status" value="1"/>
</dbReference>
<evidence type="ECO:0000259" key="4">
    <source>
        <dbReference type="PROSITE" id="PS50825"/>
    </source>
</evidence>
<dbReference type="InterPro" id="IPR001304">
    <property type="entry name" value="C-type_lectin-like"/>
</dbReference>
<dbReference type="InterPro" id="IPR041690">
    <property type="entry name" value="Cadherin_5"/>
</dbReference>
<feature type="domain" description="HYR" evidence="4">
    <location>
        <begin position="1478"/>
        <end position="1557"/>
    </location>
</feature>
<protein>
    <submittedName>
        <fullName evidence="5">HYR domain-containing protein</fullName>
    </submittedName>
</protein>
<sequence>MKHIFSDWGLRLSRQLLVPALLAGASVAGHAQTLAGPAGITAGIRTWLDASDVNADGLPNNPADGVAITTWADKSGKNQPGQQLAPYGAATLASGTGSTLNGMPVMRFASGKVYNFAGIDIRAAAMEDLTIITVYRQGNAGGTGLWGNDNGNWDRFMYTAFSGTNGIASRGPGQNPPSTSITGSGVPGNTYLFTAVYDGAVSGNLNNGPVNGSAFYFNGTLLGNFTDRTEPSAAQTSLRLGFDGDGGFFVGDIAEFIVYDRVLTQCEIQSINSYLSQKYGITFSVASVTASGPTSLCAGSSVTLTAGAAASYQWQRDGQDLPGATSATYVASQAGSYTVTVPLSGCGTATSAPTVVTVNPLPTLSFTVVDASCSGTPGSLTATALTGTAPFMYSINGGAYGSSRTFGNLAAGTYQLRVRDAKGCESVAVAATVRGAVSAPVAAAQNMTVQLDARGNATVTAAQVNNNSVASCGTPTLTVAPNTFTCANVGPNTVTLTVTDANGRTNTATAIVTVENNIAPVAAAQNVTVQLDASGNATVTAAQVNNGSTASCGTPTLMVSPSSFTCVNVGPNVVTLTATDAAGRTNTATATVTVVDAIAPVAVAQNLTVQLDANGTASITAAQVNNGSSDNCGVPTLTVSPSTFTCTNVGPNTVTLTATDASGLTNTATATVTVQSALALLETHADVTCFGAANGSISLQVVAGNNATYAWTGPNGFMATTQNLTNLAAGTYTATVSANGCSATKTVTLTQPADQAPVANPDQLSTTACTPITITPAMLLGNDTDPQGGTLQIAEVLTPSSGTIAANTNGTYTYTPAPGFTGTATFTYVAKKNDATVAYSGNGHFYEFVSQPGICWTAAKTAAEARTYRGLTGYLATITSAGENAFAASKLQGNGWLGASDAAVEGEWRWVTGPEAGQLFWRGAANGTGTGLGYSSWDGGEPNNSGNEDYAHFYIGTGRWNDLPSCPGSGWISGYVVEYGGLDACTPRLTASAVATITVSGPVPTPVALAKNISVNLSNAGTVSITAAQVNNGSSAACGIASVSVSPSTFTCANIGPNTVTLTVTGVAGGTATTTAVVTVADVNAPVARTKPATIYLDANGQASLSPADVDNNSTDNCGIATRTLSKTAFTCANVGPNAVTLTVTDASGRTASAAATVTVVDNIAPTVTCQPFTVLLDANGQASISVADVVASSSDNCAVTSLTVSPNTFTAANVGANTVTVTARDAAGKVSTCQATVTVVEPAPVAVCQPATLQLDTNGRATLTAAQVDGGSYSLVGLSGISVSPNTFTCANVGANIVTLTVTNRFGRTASCQAVVTVVDAIAPVAVAQNVTVQLDANGQAIVTAAQVNNGSSDNCGIASVTVAPSAFTCANAGANNVTLTVTDNNGLTSTATAVVTVVDNLRPTITAPTAVSVSADPGQCSATNVALGSATAADNCSATVTNNAPATFPKGTTTVTWMATDAAGNVATATQTVTVNDTERPVLAALANLSVNAPATTCGAVVSFAPTASDNCGATVTTLPASGSTFAVGTTTVNVTATDAAGNTSTGSFTVTVLDVTAPAALAKTFDVTLVNGAATVTAAQVNNGSTDACGIRSLSLDKTSFDCSNIGANPVTLTVTDNNGNTSTAAGVVNVRGDIPVVTIAATPASVNYSSKSVVIYIGYGSQTATLTASSGALAGVRYTWAAAQGLSTLTGASTVFTPTAEGTFTFTVTATSATGCSSTGTVKVYVEDVRCGNPNSNSLNEKVQLCHNGQTICVSINSLQTHLGHGDKIGDCNVSFPRGTAEAAPAPAALQAVNELSAFPNPVTDIATVRFRTTQDGPAQVLVYNELGQRVAVLFDGPATAGQPYALTLNGQSLASGLYVCRLVTNGKTQTLRLTVGH</sequence>
<dbReference type="InterPro" id="IPR013783">
    <property type="entry name" value="Ig-like_fold"/>
</dbReference>
<dbReference type="InterPro" id="IPR034007">
    <property type="entry name" value="CTLD_bac"/>
</dbReference>
<evidence type="ECO:0000259" key="3">
    <source>
        <dbReference type="PROSITE" id="PS50041"/>
    </source>
</evidence>
<dbReference type="CDD" id="cd00146">
    <property type="entry name" value="PKD"/>
    <property type="match status" value="1"/>
</dbReference>
<dbReference type="Gene3D" id="2.60.40.10">
    <property type="entry name" value="Immunoglobulins"/>
    <property type="match status" value="4"/>
</dbReference>
<keyword evidence="1" id="KW-0677">Repeat</keyword>
<dbReference type="InterPro" id="IPR013320">
    <property type="entry name" value="ConA-like_dom_sf"/>
</dbReference>
<dbReference type="InterPro" id="IPR026444">
    <property type="entry name" value="Secre_tail"/>
</dbReference>
<gene>
    <name evidence="5" type="ORF">MTP16_10310</name>
</gene>
<evidence type="ECO:0000256" key="2">
    <source>
        <dbReference type="SAM" id="SignalP"/>
    </source>
</evidence>
<dbReference type="InterPro" id="IPR016186">
    <property type="entry name" value="C-type_lectin-like/link_sf"/>
</dbReference>
<keyword evidence="2" id="KW-0732">Signal</keyword>
<feature type="domain" description="C-type lectin" evidence="3">
    <location>
        <begin position="841"/>
        <end position="962"/>
    </location>
</feature>
<dbReference type="Gene3D" id="3.10.100.10">
    <property type="entry name" value="Mannose-Binding Protein A, subunit A"/>
    <property type="match status" value="1"/>
</dbReference>
<dbReference type="PANTHER" id="PTHR24273">
    <property type="entry name" value="FI04643P-RELATED"/>
    <property type="match status" value="1"/>
</dbReference>
<evidence type="ECO:0000313" key="5">
    <source>
        <dbReference type="EMBL" id="UOE36013.1"/>
    </source>
</evidence>
<dbReference type="SUPFAM" id="SSF49899">
    <property type="entry name" value="Concanavalin A-like lectins/glucanases"/>
    <property type="match status" value="1"/>
</dbReference>
<dbReference type="NCBIfam" id="TIGR04183">
    <property type="entry name" value="Por_Secre_tail"/>
    <property type="match status" value="1"/>
</dbReference>
<proteinExistence type="predicted"/>
<dbReference type="EMBL" id="CP094534">
    <property type="protein sequence ID" value="UOE36013.1"/>
    <property type="molecule type" value="Genomic_DNA"/>
</dbReference>
<feature type="chain" id="PRO_5047154191" evidence="2">
    <location>
        <begin position="32"/>
        <end position="1882"/>
    </location>
</feature>
<reference evidence="5 6" key="1">
    <citation type="submission" date="2022-03" db="EMBL/GenBank/DDBJ databases">
        <title>Hymenobactersp. isolated from the air.</title>
        <authorList>
            <person name="Won M."/>
            <person name="Kwon S.-W."/>
        </authorList>
    </citation>
    <scope>NUCLEOTIDE SEQUENCE [LARGE SCALE GENOMIC DNA]</scope>
    <source>
        <strain evidence="5 6">KACC 22596</strain>
    </source>
</reference>
<keyword evidence="6" id="KW-1185">Reference proteome</keyword>
<dbReference type="Gene3D" id="2.60.120.200">
    <property type="match status" value="1"/>
</dbReference>
<dbReference type="Gene3D" id="2.60.40.2810">
    <property type="match status" value="1"/>
</dbReference>
<dbReference type="InterPro" id="IPR003410">
    <property type="entry name" value="HYR_dom"/>
</dbReference>
<dbReference type="InterPro" id="IPR022409">
    <property type="entry name" value="PKD/Chitinase_dom"/>
</dbReference>
<dbReference type="SMART" id="SM00089">
    <property type="entry name" value="PKD"/>
    <property type="match status" value="6"/>
</dbReference>
<dbReference type="Pfam" id="PF02494">
    <property type="entry name" value="HYR"/>
    <property type="match status" value="2"/>
</dbReference>
<name>A0ABY4BDZ6_9BACT</name>
<dbReference type="CDD" id="cd03603">
    <property type="entry name" value="CLECT_VCBS"/>
    <property type="match status" value="1"/>
</dbReference>
<feature type="signal peptide" evidence="2">
    <location>
        <begin position="1"/>
        <end position="31"/>
    </location>
</feature>
<dbReference type="PROSITE" id="PS50825">
    <property type="entry name" value="HYR"/>
    <property type="match status" value="1"/>
</dbReference>
<evidence type="ECO:0000313" key="6">
    <source>
        <dbReference type="Proteomes" id="UP000831390"/>
    </source>
</evidence>
<dbReference type="SUPFAM" id="SSF49299">
    <property type="entry name" value="PKD domain"/>
    <property type="match status" value="3"/>
</dbReference>
<dbReference type="InterPro" id="IPR016187">
    <property type="entry name" value="CTDL_fold"/>
</dbReference>
<dbReference type="PANTHER" id="PTHR24273:SF32">
    <property type="entry name" value="HYALIN"/>
    <property type="match status" value="1"/>
</dbReference>